<gene>
    <name evidence="1" type="ORF">K788_0005811</name>
</gene>
<evidence type="ECO:0000313" key="2">
    <source>
        <dbReference type="Proteomes" id="UP000019146"/>
    </source>
</evidence>
<evidence type="ECO:0000313" key="1">
    <source>
        <dbReference type="EMBL" id="ALL66663.1"/>
    </source>
</evidence>
<name>A0A0P0RDW0_9BURK</name>
<dbReference type="RefSeq" id="WP_035988650.1">
    <property type="nucleotide sequence ID" value="NZ_CP012747.1"/>
</dbReference>
<dbReference type="EMBL" id="CP012747">
    <property type="protein sequence ID" value="ALL66663.1"/>
    <property type="molecule type" value="Genomic_DNA"/>
</dbReference>
<reference evidence="1 2" key="1">
    <citation type="journal article" date="2014" name="Genome Announc.">
        <title>Draft Genome Sequence of the Haloacid-Degrading Burkholderia caribensis Strain MBA4.</title>
        <authorList>
            <person name="Pan Y."/>
            <person name="Kong K.F."/>
            <person name="Tsang J.S."/>
        </authorList>
    </citation>
    <scope>NUCLEOTIDE SEQUENCE [LARGE SCALE GENOMIC DNA]</scope>
    <source>
        <strain evidence="1 2">MBA4</strain>
    </source>
</reference>
<protein>
    <submittedName>
        <fullName evidence="1">Uncharacterized protein</fullName>
    </submittedName>
</protein>
<dbReference type="KEGG" id="bcai:K788_0005811"/>
<dbReference type="GeneID" id="69970602"/>
<organism evidence="1 2">
    <name type="scientific">Paraburkholderia caribensis MBA4</name>
    <dbReference type="NCBI Taxonomy" id="1323664"/>
    <lineage>
        <taxon>Bacteria</taxon>
        <taxon>Pseudomonadati</taxon>
        <taxon>Pseudomonadota</taxon>
        <taxon>Betaproteobacteria</taxon>
        <taxon>Burkholderiales</taxon>
        <taxon>Burkholderiaceae</taxon>
        <taxon>Paraburkholderia</taxon>
    </lineage>
</organism>
<proteinExistence type="predicted"/>
<accession>A0A0P0RDW0</accession>
<sequence length="97" mass="11234">MRSRIHYQSNICGGDFQHVKDCFHEWKQQPLVYRMSQHMFEGKREVRPLGGDRVFEDAEVAQRTLANTCGPGDSYALAAQIHSAERDMWLVMAAYEE</sequence>
<dbReference type="Proteomes" id="UP000019146">
    <property type="component" value="Chromosome 2"/>
</dbReference>
<dbReference type="AlphaFoldDB" id="A0A0P0RDW0"/>